<dbReference type="FunFam" id="1.10.238.10:FF:000001">
    <property type="entry name" value="Calmodulin 1"/>
    <property type="match status" value="1"/>
</dbReference>
<protein>
    <submittedName>
        <fullName evidence="3">Calmodulin, putative</fullName>
    </submittedName>
</protein>
<dbReference type="CDD" id="cd00051">
    <property type="entry name" value="EFh"/>
    <property type="match status" value="1"/>
</dbReference>
<evidence type="ECO:0000313" key="4">
    <source>
        <dbReference type="Proteomes" id="UP000051952"/>
    </source>
</evidence>
<dbReference type="GO" id="GO:0005509">
    <property type="term" value="F:calcium ion binding"/>
    <property type="evidence" value="ECO:0007669"/>
    <property type="project" value="InterPro"/>
</dbReference>
<dbReference type="Proteomes" id="UP000051952">
    <property type="component" value="Unassembled WGS sequence"/>
</dbReference>
<evidence type="ECO:0000259" key="2">
    <source>
        <dbReference type="PROSITE" id="PS50222"/>
    </source>
</evidence>
<dbReference type="Gene3D" id="1.10.238.10">
    <property type="entry name" value="EF-hand"/>
    <property type="match status" value="1"/>
</dbReference>
<keyword evidence="1" id="KW-0677">Repeat</keyword>
<keyword evidence="4" id="KW-1185">Reference proteome</keyword>
<dbReference type="InterPro" id="IPR011992">
    <property type="entry name" value="EF-hand-dom_pair"/>
</dbReference>
<sequence>MALANAYATANVRLTHGEVAELHEGFRVLAGNNVVQQIGIQELKDVLVSVGIPSMDDMGDLFKVSNQQSVADHLTFPEFVLLMTKEVDEKMQEELKLAFRQYDKTGTGCVSTAQFCEMLATMGDKSSPEEVHDMMLFADPEGTGKIDYAKIIQKLADKLKR</sequence>
<dbReference type="InterPro" id="IPR050230">
    <property type="entry name" value="CALM/Myosin/TropC-like"/>
</dbReference>
<dbReference type="PANTHER" id="PTHR23048:SF0">
    <property type="entry name" value="CALMODULIN LIKE 3"/>
    <property type="match status" value="1"/>
</dbReference>
<dbReference type="OMA" id="EFSEFMM"/>
<reference evidence="4" key="1">
    <citation type="submission" date="2015-09" db="EMBL/GenBank/DDBJ databases">
        <authorList>
            <consortium name="Pathogen Informatics"/>
        </authorList>
    </citation>
    <scope>NUCLEOTIDE SEQUENCE [LARGE SCALE GENOMIC DNA]</scope>
    <source>
        <strain evidence="4">Lake Konstanz</strain>
    </source>
</reference>
<dbReference type="SMART" id="SM00054">
    <property type="entry name" value="EFh"/>
    <property type="match status" value="2"/>
</dbReference>
<organism evidence="3 4">
    <name type="scientific">Bodo saltans</name>
    <name type="common">Flagellated protozoan</name>
    <dbReference type="NCBI Taxonomy" id="75058"/>
    <lineage>
        <taxon>Eukaryota</taxon>
        <taxon>Discoba</taxon>
        <taxon>Euglenozoa</taxon>
        <taxon>Kinetoplastea</taxon>
        <taxon>Metakinetoplastina</taxon>
        <taxon>Eubodonida</taxon>
        <taxon>Bodonidae</taxon>
        <taxon>Bodo</taxon>
    </lineage>
</organism>
<dbReference type="AlphaFoldDB" id="A0A0S4J1R1"/>
<proteinExistence type="predicted"/>
<dbReference type="OrthoDB" id="26525at2759"/>
<feature type="domain" description="EF-hand" evidence="2">
    <location>
        <begin position="90"/>
        <end position="125"/>
    </location>
</feature>
<gene>
    <name evidence="3" type="ORF">BSAL_04755</name>
</gene>
<dbReference type="SUPFAM" id="SSF47473">
    <property type="entry name" value="EF-hand"/>
    <property type="match status" value="1"/>
</dbReference>
<evidence type="ECO:0000313" key="3">
    <source>
        <dbReference type="EMBL" id="CUG04849.1"/>
    </source>
</evidence>
<dbReference type="PANTHER" id="PTHR23048">
    <property type="entry name" value="MYOSIN LIGHT CHAIN 1, 3"/>
    <property type="match status" value="1"/>
</dbReference>
<evidence type="ECO:0000256" key="1">
    <source>
        <dbReference type="ARBA" id="ARBA00022737"/>
    </source>
</evidence>
<dbReference type="GO" id="GO:0016460">
    <property type="term" value="C:myosin II complex"/>
    <property type="evidence" value="ECO:0007669"/>
    <property type="project" value="TreeGrafter"/>
</dbReference>
<dbReference type="VEuPathDB" id="TriTrypDB:BSAL_04755"/>
<dbReference type="EMBL" id="CYKH01000526">
    <property type="protein sequence ID" value="CUG04849.1"/>
    <property type="molecule type" value="Genomic_DNA"/>
</dbReference>
<accession>A0A0S4J1R1</accession>
<dbReference type="PROSITE" id="PS50222">
    <property type="entry name" value="EF_HAND_2"/>
    <property type="match status" value="1"/>
</dbReference>
<dbReference type="InterPro" id="IPR002048">
    <property type="entry name" value="EF_hand_dom"/>
</dbReference>
<name>A0A0S4J1R1_BODSA</name>